<organism evidence="1 2">
    <name type="scientific">Metapseudomonas otitidis</name>
    <dbReference type="NCBI Taxonomy" id="319939"/>
    <lineage>
        <taxon>Bacteria</taxon>
        <taxon>Pseudomonadati</taxon>
        <taxon>Pseudomonadota</taxon>
        <taxon>Gammaproteobacteria</taxon>
        <taxon>Pseudomonadales</taxon>
        <taxon>Pseudomonadaceae</taxon>
        <taxon>Metapseudomonas</taxon>
    </lineage>
</organism>
<evidence type="ECO:0000313" key="2">
    <source>
        <dbReference type="Proteomes" id="UP000515591"/>
    </source>
</evidence>
<gene>
    <name evidence="1" type="ORF">WP8S17C03_30290</name>
</gene>
<dbReference type="Proteomes" id="UP000515591">
    <property type="component" value="Chromosome"/>
</dbReference>
<dbReference type="EMBL" id="AP022213">
    <property type="protein sequence ID" value="BBT16980.1"/>
    <property type="molecule type" value="Genomic_DNA"/>
</dbReference>
<dbReference type="RefSeq" id="WP_182850140.1">
    <property type="nucleotide sequence ID" value="NZ_AP022213.1"/>
</dbReference>
<accession>A0A6S5RQL9</accession>
<proteinExistence type="predicted"/>
<name>A0A6S5RQL9_9GAMM</name>
<sequence>MAATEPRPLVVLTSALRANLAAFNSAARELQRLGVRIAAFHPVENRLEVGPADGRWLLEQRLIDGGFHRHPSAGSTRYSVLFRGVTLEWREPISYRDTMH</sequence>
<evidence type="ECO:0000313" key="1">
    <source>
        <dbReference type="EMBL" id="BBT16980.1"/>
    </source>
</evidence>
<protein>
    <submittedName>
        <fullName evidence="1">Uncharacterized protein</fullName>
    </submittedName>
</protein>
<reference evidence="1 2" key="1">
    <citation type="submission" date="2019-12" db="EMBL/GenBank/DDBJ databases">
        <title>complete genome sequences of Pseudomonas otitidis str. WP8-S17-CRE-03 isolated from wastewater treatment plant effluent.</title>
        <authorList>
            <person name="Sekizuka T."/>
            <person name="Itokawa K."/>
            <person name="Yatsu K."/>
            <person name="Inamine Y."/>
            <person name="Kuroda M."/>
        </authorList>
    </citation>
    <scope>NUCLEOTIDE SEQUENCE [LARGE SCALE GENOMIC DNA]</scope>
    <source>
        <strain evidence="1 2">WP8-S17-CRE-03</strain>
    </source>
</reference>
<dbReference type="AlphaFoldDB" id="A0A6S5RQL9"/>